<feature type="domain" description="Carrier" evidence="4">
    <location>
        <begin position="582"/>
        <end position="646"/>
    </location>
</feature>
<keyword evidence="7" id="KW-1185">Reference proteome</keyword>
<dbReference type="Gene3D" id="3.40.50.720">
    <property type="entry name" value="NAD(P)-binding Rossmann-like Domain"/>
    <property type="match status" value="1"/>
</dbReference>
<dbReference type="PROSITE" id="PS00012">
    <property type="entry name" value="PHOSPHOPANTETHEINE"/>
    <property type="match status" value="1"/>
</dbReference>
<reference evidence="6 7" key="1">
    <citation type="submission" date="2022-11" db="EMBL/GenBank/DDBJ databases">
        <title>Mucor velutinosus strain NIH1002 WGS.</title>
        <authorList>
            <person name="Subramanian P."/>
            <person name="Mullikin J.C."/>
            <person name="Segre J.A."/>
            <person name="Zelazny A.M."/>
        </authorList>
    </citation>
    <scope>NUCLEOTIDE SEQUENCE [LARGE SCALE GENOMIC DNA]</scope>
    <source>
        <strain evidence="6 7">NIH1002</strain>
    </source>
</reference>
<evidence type="ECO:0000259" key="4">
    <source>
        <dbReference type="Pfam" id="PF00550"/>
    </source>
</evidence>
<dbReference type="PANTHER" id="PTHR44845">
    <property type="entry name" value="CARRIER DOMAIN-CONTAINING PROTEIN"/>
    <property type="match status" value="1"/>
</dbReference>
<dbReference type="InterPro" id="IPR020845">
    <property type="entry name" value="AMP-binding_CS"/>
</dbReference>
<dbReference type="EMBL" id="JASEJX010000034">
    <property type="protein sequence ID" value="KAK4510119.1"/>
    <property type="molecule type" value="Genomic_DNA"/>
</dbReference>
<keyword evidence="6" id="KW-0647">Proteasome</keyword>
<dbReference type="Proteomes" id="UP001304243">
    <property type="component" value="Unassembled WGS sequence"/>
</dbReference>
<keyword evidence="2" id="KW-0597">Phosphoprotein</keyword>
<evidence type="ECO:0000256" key="2">
    <source>
        <dbReference type="ARBA" id="ARBA00022553"/>
    </source>
</evidence>
<dbReference type="PANTHER" id="PTHR44845:SF6">
    <property type="entry name" value="BETA-ALANINE-ACTIVATING ENZYME"/>
    <property type="match status" value="1"/>
</dbReference>
<dbReference type="Gene3D" id="1.10.1200.10">
    <property type="entry name" value="ACP-like"/>
    <property type="match status" value="1"/>
</dbReference>
<organism evidence="6 7">
    <name type="scientific">Mucor velutinosus</name>
    <dbReference type="NCBI Taxonomy" id="708070"/>
    <lineage>
        <taxon>Eukaryota</taxon>
        <taxon>Fungi</taxon>
        <taxon>Fungi incertae sedis</taxon>
        <taxon>Mucoromycota</taxon>
        <taxon>Mucoromycotina</taxon>
        <taxon>Mucoromycetes</taxon>
        <taxon>Mucorales</taxon>
        <taxon>Mucorineae</taxon>
        <taxon>Mucoraceae</taxon>
        <taxon>Mucor</taxon>
    </lineage>
</organism>
<dbReference type="SUPFAM" id="SSF56801">
    <property type="entry name" value="Acetyl-CoA synthetase-like"/>
    <property type="match status" value="1"/>
</dbReference>
<dbReference type="Gene3D" id="3.40.50.12780">
    <property type="entry name" value="N-terminal domain of ligase-like"/>
    <property type="match status" value="1"/>
</dbReference>
<dbReference type="GO" id="GO:0000502">
    <property type="term" value="C:proteasome complex"/>
    <property type="evidence" value="ECO:0007669"/>
    <property type="project" value="UniProtKB-KW"/>
</dbReference>
<evidence type="ECO:0000259" key="5">
    <source>
        <dbReference type="Pfam" id="PF07993"/>
    </source>
</evidence>
<dbReference type="AlphaFoldDB" id="A0AAN7D5D4"/>
<dbReference type="SUPFAM" id="SSF47336">
    <property type="entry name" value="ACP-like"/>
    <property type="match status" value="1"/>
</dbReference>
<dbReference type="RefSeq" id="XP_064676785.1">
    <property type="nucleotide sequence ID" value="XM_064825567.1"/>
</dbReference>
<protein>
    <submittedName>
        <fullName evidence="6">Proteasome-interacting protein cic1</fullName>
    </submittedName>
</protein>
<dbReference type="InterPro" id="IPR036291">
    <property type="entry name" value="NAD(P)-bd_dom_sf"/>
</dbReference>
<feature type="domain" description="AMP-dependent synthetase/ligase" evidence="3">
    <location>
        <begin position="31"/>
        <end position="357"/>
    </location>
</feature>
<dbReference type="SUPFAM" id="SSF51735">
    <property type="entry name" value="NAD(P)-binding Rossmann-fold domains"/>
    <property type="match status" value="1"/>
</dbReference>
<sequence>MSALNAPASVSFALGQSVPQYFKAFTNYMNQQTELHADKVFVRYYANGVLKTLSYKETDRLAINLASKYACTVQDVDVVSFISDHNVDYLIVMLALLKLRVPMFAISPRNSEAAVIDFLKKTESKLLITEAKYESIGKAASAQVADVNLMAISPLDIDSLLKQPLNPHFCEFLNFEFSEEDIDRIAVITHSSGTTSYPKPVGFSNNYMFHTINAFEILINSNEKLDSLTSEDVLLPITPLFHTFGLFAIFSATTYGGSVVFLEKLPASQEEIFKAFVDNNVTMFAAPPIIYEQMAHHLKQTNKFAAVQRLKYAITGGASLKREIFEWFHGNNVNVRLMYGSTETNTVMACNLDRNSKNYGSLRMFQRDAQGQTYGVFEANDENEPNIKHLYIQAGSPMLGTRIANRADGGYSTQDLFIESTEFPGYYTYIGRRDDTLVMENGEKTNPLPIEATIRQSPMVEQVAVIGHGRQCTAALIQLNAELAKCSSDEKIYKTVYNAVKEANNECPNHSKIFPQMVKILPLGQELPVTAKGTVMRKKAEVAYQDAVEMMYKDFLKGPTTRAISSGNVDTSSWTFEQIEDFLIDSAAQVLDIPRSVIEDHPKSLFHLGLNSINAIQLRNHVCEYFDHVASNFIYQHYSIQSMVKTLMSNKGEDRQEQTEERYHQTQRLAESYIKKAKKDFSRANNQYDKSTPKVVLLTGATGSVGSFILRELLRDPTVRKVYCCIRGEEHQLRDRLVEAITLRSLDVSLLEPSRVEVLPMRFNEPFLGLTEQRYRQLKKEVTIVQHCAWLLNFNMPIDHFDKECIQPFYNLLKFAYNEVNPMHVHFVSSVSASALSGPVIAEEPLPLDSHVAMNIGYSQSKFVVEILLNYLTAEKNFPCYVERLGQVCGDSVNGVWNVSEQYPLMFIGGGSIMKCMPRLNTQIDWIPCDFAAASIVDVMMKTYHLPANTDESIYHIVNPHSIQWNDVLTAMKRSGMNFDIVEPTEWVKELAKDDTNPAFRLLSFYQETFKDSFKMSEWKTEKTCALTPTISQSPVLNTDLFSRYLNYWKSVGFYHPSY</sequence>
<dbReference type="InterPro" id="IPR009081">
    <property type="entry name" value="PP-bd_ACP"/>
</dbReference>
<dbReference type="InterPro" id="IPR036736">
    <property type="entry name" value="ACP-like_sf"/>
</dbReference>
<evidence type="ECO:0000313" key="6">
    <source>
        <dbReference type="EMBL" id="KAK4510119.1"/>
    </source>
</evidence>
<dbReference type="PROSITE" id="PS00455">
    <property type="entry name" value="AMP_BINDING"/>
    <property type="match status" value="1"/>
</dbReference>
<feature type="domain" description="Thioester reductase (TE)" evidence="5">
    <location>
        <begin position="698"/>
        <end position="936"/>
    </location>
</feature>
<dbReference type="InterPro" id="IPR013120">
    <property type="entry name" value="FAR_NAD-bd"/>
</dbReference>
<name>A0AAN7D5D4_9FUNG</name>
<evidence type="ECO:0000313" key="7">
    <source>
        <dbReference type="Proteomes" id="UP001304243"/>
    </source>
</evidence>
<dbReference type="Pfam" id="PF00550">
    <property type="entry name" value="PP-binding"/>
    <property type="match status" value="1"/>
</dbReference>
<evidence type="ECO:0000256" key="1">
    <source>
        <dbReference type="ARBA" id="ARBA00022450"/>
    </source>
</evidence>
<comment type="caution">
    <text evidence="6">The sequence shown here is derived from an EMBL/GenBank/DDBJ whole genome shotgun (WGS) entry which is preliminary data.</text>
</comment>
<dbReference type="Pfam" id="PF00501">
    <property type="entry name" value="AMP-binding"/>
    <property type="match status" value="1"/>
</dbReference>
<dbReference type="Pfam" id="PF23562">
    <property type="entry name" value="AMP-binding_C_3"/>
    <property type="match status" value="1"/>
</dbReference>
<accession>A0AAN7D5D4</accession>
<dbReference type="InterPro" id="IPR042099">
    <property type="entry name" value="ANL_N_sf"/>
</dbReference>
<proteinExistence type="predicted"/>
<gene>
    <name evidence="6" type="primary">CIC1_1</name>
    <name evidence="6" type="ORF">ATC70_006290</name>
</gene>
<dbReference type="InterPro" id="IPR006162">
    <property type="entry name" value="Ppantetheine_attach_site"/>
</dbReference>
<dbReference type="GeneID" id="89949976"/>
<dbReference type="Pfam" id="PF07993">
    <property type="entry name" value="NAD_binding_4"/>
    <property type="match status" value="1"/>
</dbReference>
<keyword evidence="1" id="KW-0596">Phosphopantetheine</keyword>
<dbReference type="InterPro" id="IPR000873">
    <property type="entry name" value="AMP-dep_synth/lig_dom"/>
</dbReference>
<evidence type="ECO:0000259" key="3">
    <source>
        <dbReference type="Pfam" id="PF00501"/>
    </source>
</evidence>